<evidence type="ECO:0000313" key="3">
    <source>
        <dbReference type="Proteomes" id="UP000032668"/>
    </source>
</evidence>
<evidence type="ECO:0000256" key="1">
    <source>
        <dbReference type="SAM" id="Phobius"/>
    </source>
</evidence>
<proteinExistence type="predicted"/>
<dbReference type="EMBL" id="BANC01000034">
    <property type="protein sequence ID" value="GAN79989.1"/>
    <property type="molecule type" value="Genomic_DNA"/>
</dbReference>
<keyword evidence="3" id="KW-1185">Reference proteome</keyword>
<comment type="caution">
    <text evidence="2">The sequence shown here is derived from an EMBL/GenBank/DDBJ whole genome shotgun (WGS) entry which is preliminary data.</text>
</comment>
<keyword evidence="1" id="KW-0472">Membrane</keyword>
<evidence type="ECO:0000313" key="2">
    <source>
        <dbReference type="EMBL" id="GAN79989.1"/>
    </source>
</evidence>
<feature type="transmembrane region" description="Helical" evidence="1">
    <location>
        <begin position="48"/>
        <end position="68"/>
    </location>
</feature>
<gene>
    <name evidence="2" type="ORF">Aam_034_133</name>
</gene>
<name>A0A0D6PGM3_9PROT</name>
<dbReference type="Proteomes" id="UP000032668">
    <property type="component" value="Unassembled WGS sequence"/>
</dbReference>
<reference evidence="2 3" key="1">
    <citation type="submission" date="2012-11" db="EMBL/GenBank/DDBJ databases">
        <title>Whole genome sequence of Acidocella aminolytica 101 = DSM 11237.</title>
        <authorList>
            <person name="Azuma Y."/>
            <person name="Higashiura N."/>
            <person name="Hirakawa H."/>
            <person name="Matsushita K."/>
        </authorList>
    </citation>
    <scope>NUCLEOTIDE SEQUENCE [LARGE SCALE GENOMIC DNA]</scope>
    <source>
        <strain evidence="3">101 / DSM 11237</strain>
    </source>
</reference>
<keyword evidence="1" id="KW-0812">Transmembrane</keyword>
<organism evidence="2 3">
    <name type="scientific">Acidocella aminolytica 101 = DSM 11237</name>
    <dbReference type="NCBI Taxonomy" id="1120923"/>
    <lineage>
        <taxon>Bacteria</taxon>
        <taxon>Pseudomonadati</taxon>
        <taxon>Pseudomonadota</taxon>
        <taxon>Alphaproteobacteria</taxon>
        <taxon>Acetobacterales</taxon>
        <taxon>Acidocellaceae</taxon>
        <taxon>Acidocella</taxon>
    </lineage>
</organism>
<accession>A0A0D6PGM3</accession>
<keyword evidence="1" id="KW-1133">Transmembrane helix</keyword>
<sequence length="77" mass="8125">MALVYFVCEAIAVMAAFRLFATPDKSLDNATGDELTDTDALPELAREIVTPAMALPSVLLALVIGIPFRVNAAFAAV</sequence>
<dbReference type="AlphaFoldDB" id="A0A0D6PGM3"/>
<protein>
    <submittedName>
        <fullName evidence="2">Uncharacterized protein</fullName>
    </submittedName>
</protein>